<dbReference type="PRINTS" id="PR00988">
    <property type="entry name" value="URIDINKINASE"/>
</dbReference>
<dbReference type="Gene3D" id="3.40.50.300">
    <property type="entry name" value="P-loop containing nucleotide triphosphate hydrolases"/>
    <property type="match status" value="1"/>
</dbReference>
<dbReference type="RefSeq" id="WP_054650307.1">
    <property type="nucleotide sequence ID" value="NZ_AZFJ01000037.1"/>
</dbReference>
<dbReference type="PANTHER" id="PTHR10285">
    <property type="entry name" value="URIDINE KINASE"/>
    <property type="match status" value="1"/>
</dbReference>
<evidence type="ECO:0000313" key="20">
    <source>
        <dbReference type="Proteomes" id="UP000051922"/>
    </source>
</evidence>
<gene>
    <name evidence="16" type="primary">udk</name>
    <name evidence="19" type="ORF">FC50_GL000506</name>
</gene>
<dbReference type="CDD" id="cd02023">
    <property type="entry name" value="UMPK"/>
    <property type="match status" value="1"/>
</dbReference>
<evidence type="ECO:0000256" key="10">
    <source>
        <dbReference type="ARBA" id="ARBA00022777"/>
    </source>
</evidence>
<dbReference type="NCBIfam" id="NF004018">
    <property type="entry name" value="PRK05480.1"/>
    <property type="match status" value="1"/>
</dbReference>
<dbReference type="Pfam" id="PF00485">
    <property type="entry name" value="PRK"/>
    <property type="match status" value="1"/>
</dbReference>
<keyword evidence="11 16" id="KW-0067">ATP-binding</keyword>
<dbReference type="UniPathway" id="UPA00574">
    <property type="reaction ID" value="UER00637"/>
</dbReference>
<protein>
    <recommendedName>
        <fullName evidence="6 16">Uridine kinase</fullName>
        <ecNumber evidence="5 16">2.7.1.48</ecNumber>
    </recommendedName>
    <alternativeName>
        <fullName evidence="12 16">Cytidine monophosphokinase</fullName>
    </alternativeName>
    <alternativeName>
        <fullName evidence="13 16">Uridine monophosphokinase</fullName>
    </alternativeName>
</protein>
<evidence type="ECO:0000256" key="9">
    <source>
        <dbReference type="ARBA" id="ARBA00022741"/>
    </source>
</evidence>
<evidence type="ECO:0000256" key="2">
    <source>
        <dbReference type="ARBA" id="ARBA00004690"/>
    </source>
</evidence>
<comment type="similarity">
    <text evidence="4 16 17">Belongs to the uridine kinase family.</text>
</comment>
<dbReference type="UniPathway" id="UPA00579">
    <property type="reaction ID" value="UER00640"/>
</dbReference>
<dbReference type="GO" id="GO:0043771">
    <property type="term" value="F:cytidine kinase activity"/>
    <property type="evidence" value="ECO:0007669"/>
    <property type="project" value="RHEA"/>
</dbReference>
<organism evidence="19 20">
    <name type="scientific">Lacticaseibacillus pantheris DSM 15945 = JCM 12539 = NBRC 106106</name>
    <dbReference type="NCBI Taxonomy" id="1423783"/>
    <lineage>
        <taxon>Bacteria</taxon>
        <taxon>Bacillati</taxon>
        <taxon>Bacillota</taxon>
        <taxon>Bacilli</taxon>
        <taxon>Lactobacillales</taxon>
        <taxon>Lactobacillaceae</taxon>
        <taxon>Lacticaseibacillus</taxon>
    </lineage>
</organism>
<evidence type="ECO:0000256" key="11">
    <source>
        <dbReference type="ARBA" id="ARBA00022840"/>
    </source>
</evidence>
<dbReference type="GO" id="GO:0044206">
    <property type="term" value="P:UMP salvage"/>
    <property type="evidence" value="ECO:0007669"/>
    <property type="project" value="UniProtKB-UniRule"/>
</dbReference>
<proteinExistence type="inferred from homology"/>
<accession>A0A0R1U5V8</accession>
<dbReference type="EC" id="2.7.1.48" evidence="5 16"/>
<evidence type="ECO:0000256" key="8">
    <source>
        <dbReference type="ARBA" id="ARBA00022679"/>
    </source>
</evidence>
<evidence type="ECO:0000256" key="13">
    <source>
        <dbReference type="ARBA" id="ARBA00031452"/>
    </source>
</evidence>
<keyword evidence="9 16" id="KW-0547">Nucleotide-binding</keyword>
<evidence type="ECO:0000256" key="6">
    <source>
        <dbReference type="ARBA" id="ARBA00021478"/>
    </source>
</evidence>
<dbReference type="Proteomes" id="UP000051922">
    <property type="component" value="Unassembled WGS sequence"/>
</dbReference>
<keyword evidence="10 16" id="KW-0418">Kinase</keyword>
<evidence type="ECO:0000259" key="18">
    <source>
        <dbReference type="Pfam" id="PF00485"/>
    </source>
</evidence>
<evidence type="ECO:0000256" key="7">
    <source>
        <dbReference type="ARBA" id="ARBA00022490"/>
    </source>
</evidence>
<reference evidence="19 20" key="1">
    <citation type="journal article" date="2015" name="Genome Announc.">
        <title>Expanding the biotechnology potential of lactobacilli through comparative genomics of 213 strains and associated genera.</title>
        <authorList>
            <person name="Sun Z."/>
            <person name="Harris H.M."/>
            <person name="McCann A."/>
            <person name="Guo C."/>
            <person name="Argimon S."/>
            <person name="Zhang W."/>
            <person name="Yang X."/>
            <person name="Jeffery I.B."/>
            <person name="Cooney J.C."/>
            <person name="Kagawa T.F."/>
            <person name="Liu W."/>
            <person name="Song Y."/>
            <person name="Salvetti E."/>
            <person name="Wrobel A."/>
            <person name="Rasinkangas P."/>
            <person name="Parkhill J."/>
            <person name="Rea M.C."/>
            <person name="O'Sullivan O."/>
            <person name="Ritari J."/>
            <person name="Douillard F.P."/>
            <person name="Paul Ross R."/>
            <person name="Yang R."/>
            <person name="Briner A.E."/>
            <person name="Felis G.E."/>
            <person name="de Vos W.M."/>
            <person name="Barrangou R."/>
            <person name="Klaenhammer T.R."/>
            <person name="Caufield P.W."/>
            <person name="Cui Y."/>
            <person name="Zhang H."/>
            <person name="O'Toole P.W."/>
        </authorList>
    </citation>
    <scope>NUCLEOTIDE SEQUENCE [LARGE SCALE GENOMIC DNA]</scope>
    <source>
        <strain evidence="19 20">DSM 15945</strain>
    </source>
</reference>
<evidence type="ECO:0000313" key="19">
    <source>
        <dbReference type="EMBL" id="KRL86858.1"/>
    </source>
</evidence>
<dbReference type="GO" id="GO:0005524">
    <property type="term" value="F:ATP binding"/>
    <property type="evidence" value="ECO:0007669"/>
    <property type="project" value="UniProtKB-UniRule"/>
</dbReference>
<dbReference type="PATRIC" id="fig|1423783.4.peg.523"/>
<dbReference type="NCBIfam" id="TIGR00235">
    <property type="entry name" value="udk"/>
    <property type="match status" value="1"/>
</dbReference>
<comment type="pathway">
    <text evidence="3 16 17">Pyrimidine metabolism; CTP biosynthesis via salvage pathway; CTP from cytidine: step 1/3.</text>
</comment>
<evidence type="ECO:0000256" key="3">
    <source>
        <dbReference type="ARBA" id="ARBA00004784"/>
    </source>
</evidence>
<evidence type="ECO:0000256" key="12">
    <source>
        <dbReference type="ARBA" id="ARBA00030641"/>
    </source>
</evidence>
<dbReference type="InterPro" id="IPR026008">
    <property type="entry name" value="Uridine_kinase"/>
</dbReference>
<comment type="catalytic activity">
    <reaction evidence="14 17">
        <text>cytidine + ATP = CMP + ADP + H(+)</text>
        <dbReference type="Rhea" id="RHEA:24674"/>
        <dbReference type="ChEBI" id="CHEBI:15378"/>
        <dbReference type="ChEBI" id="CHEBI:17562"/>
        <dbReference type="ChEBI" id="CHEBI:30616"/>
        <dbReference type="ChEBI" id="CHEBI:60377"/>
        <dbReference type="ChEBI" id="CHEBI:456216"/>
        <dbReference type="EC" id="2.7.1.48"/>
    </reaction>
</comment>
<evidence type="ECO:0000256" key="16">
    <source>
        <dbReference type="HAMAP-Rule" id="MF_00551"/>
    </source>
</evidence>
<dbReference type="InterPro" id="IPR006083">
    <property type="entry name" value="PRK/URK"/>
</dbReference>
<dbReference type="STRING" id="1423783.FC50_GL000506"/>
<sequence>MEQQKPIVIGITGGSASGKTSVAHEIFDHFEATRSVTLIAQDSYYKHSDLPFAQRKLINYDHPLAFDNDLLVADIERLLHRQAIEKPVYDYTDHNRTSDTIHVEPTDVIILEGILILAEKELRELMDIKIFVDTDDDIRVLRRIKRDTVERGRSLDDIINQYQSTVKPMYHEFVEPTKRYADLIVPEGGQNKVAIDLLVTKVQAILDQRGLI</sequence>
<dbReference type="GO" id="GO:0005737">
    <property type="term" value="C:cytoplasm"/>
    <property type="evidence" value="ECO:0007669"/>
    <property type="project" value="UniProtKB-SubCell"/>
</dbReference>
<dbReference type="EMBL" id="AZFJ01000037">
    <property type="protein sequence ID" value="KRL86858.1"/>
    <property type="molecule type" value="Genomic_DNA"/>
</dbReference>
<keyword evidence="20" id="KW-1185">Reference proteome</keyword>
<feature type="binding site" evidence="16">
    <location>
        <begin position="13"/>
        <end position="20"/>
    </location>
    <ligand>
        <name>ATP</name>
        <dbReference type="ChEBI" id="CHEBI:30616"/>
    </ligand>
</feature>
<dbReference type="InterPro" id="IPR000764">
    <property type="entry name" value="Uridine_kinase-like"/>
</dbReference>
<comment type="caution">
    <text evidence="19">The sequence shown here is derived from an EMBL/GenBank/DDBJ whole genome shotgun (WGS) entry which is preliminary data.</text>
</comment>
<evidence type="ECO:0000256" key="17">
    <source>
        <dbReference type="RuleBase" id="RU003825"/>
    </source>
</evidence>
<comment type="catalytic activity">
    <reaction evidence="15 16 17">
        <text>uridine + ATP = UMP + ADP + H(+)</text>
        <dbReference type="Rhea" id="RHEA:16825"/>
        <dbReference type="ChEBI" id="CHEBI:15378"/>
        <dbReference type="ChEBI" id="CHEBI:16704"/>
        <dbReference type="ChEBI" id="CHEBI:30616"/>
        <dbReference type="ChEBI" id="CHEBI:57865"/>
        <dbReference type="ChEBI" id="CHEBI:456216"/>
        <dbReference type="EC" id="2.7.1.48"/>
    </reaction>
</comment>
<feature type="domain" description="Phosphoribulokinase/uridine kinase" evidence="18">
    <location>
        <begin position="8"/>
        <end position="194"/>
    </location>
</feature>
<dbReference type="InterPro" id="IPR027417">
    <property type="entry name" value="P-loop_NTPase"/>
</dbReference>
<evidence type="ECO:0000256" key="1">
    <source>
        <dbReference type="ARBA" id="ARBA00004496"/>
    </source>
</evidence>
<dbReference type="AlphaFoldDB" id="A0A0R1U5V8"/>
<keyword evidence="7 16" id="KW-0963">Cytoplasm</keyword>
<evidence type="ECO:0000256" key="4">
    <source>
        <dbReference type="ARBA" id="ARBA00005408"/>
    </source>
</evidence>
<evidence type="ECO:0000256" key="14">
    <source>
        <dbReference type="ARBA" id="ARBA00047436"/>
    </source>
</evidence>
<keyword evidence="8 16" id="KW-0808">Transferase</keyword>
<dbReference type="SUPFAM" id="SSF52540">
    <property type="entry name" value="P-loop containing nucleoside triphosphate hydrolases"/>
    <property type="match status" value="1"/>
</dbReference>
<evidence type="ECO:0000256" key="5">
    <source>
        <dbReference type="ARBA" id="ARBA00012137"/>
    </source>
</evidence>
<dbReference type="OrthoDB" id="9777642at2"/>
<name>A0A0R1U5V8_9LACO</name>
<comment type="pathway">
    <text evidence="2 16 17">Pyrimidine metabolism; UMP biosynthesis via salvage pathway; UMP from uridine: step 1/1.</text>
</comment>
<dbReference type="HAMAP" id="MF_00551">
    <property type="entry name" value="Uridine_kinase"/>
    <property type="match status" value="1"/>
</dbReference>
<dbReference type="GO" id="GO:0004849">
    <property type="term" value="F:uridine kinase activity"/>
    <property type="evidence" value="ECO:0007669"/>
    <property type="project" value="UniProtKB-UniRule"/>
</dbReference>
<comment type="subcellular location">
    <subcellularLocation>
        <location evidence="1 16 17">Cytoplasm</location>
    </subcellularLocation>
</comment>
<dbReference type="GO" id="GO:0044211">
    <property type="term" value="P:CTP salvage"/>
    <property type="evidence" value="ECO:0007669"/>
    <property type="project" value="UniProtKB-UniRule"/>
</dbReference>
<evidence type="ECO:0000256" key="15">
    <source>
        <dbReference type="ARBA" id="ARBA00048909"/>
    </source>
</evidence>